<evidence type="ECO:0000256" key="3">
    <source>
        <dbReference type="ARBA" id="ARBA00022695"/>
    </source>
</evidence>
<dbReference type="EMBL" id="FSRE01000001">
    <property type="protein sequence ID" value="SIN68715.1"/>
    <property type="molecule type" value="Genomic_DNA"/>
</dbReference>
<keyword evidence="3 5" id="KW-0548">Nucleotidyltransferase</keyword>
<dbReference type="EC" id="2.7.7.38" evidence="5"/>
<dbReference type="PANTHER" id="PTHR42866">
    <property type="entry name" value="3-DEOXY-MANNO-OCTULOSONATE CYTIDYLYLTRANSFERASE"/>
    <property type="match status" value="1"/>
</dbReference>
<evidence type="ECO:0000313" key="6">
    <source>
        <dbReference type="EMBL" id="SIN68715.1"/>
    </source>
</evidence>
<dbReference type="InterPro" id="IPR029044">
    <property type="entry name" value="Nucleotide-diphossugar_trans"/>
</dbReference>
<dbReference type="Proteomes" id="UP000198461">
    <property type="component" value="Unassembled WGS sequence"/>
</dbReference>
<dbReference type="PANTHER" id="PTHR42866:SF2">
    <property type="entry name" value="3-DEOXY-MANNO-OCTULOSONATE CYTIDYLYLTRANSFERASE, MITOCHONDRIAL"/>
    <property type="match status" value="1"/>
</dbReference>
<dbReference type="GO" id="GO:0008690">
    <property type="term" value="F:3-deoxy-manno-octulosonate cytidylyltransferase activity"/>
    <property type="evidence" value="ECO:0007669"/>
    <property type="project" value="UniProtKB-UniRule"/>
</dbReference>
<sequence>MRRIVAFIPARFASSRLPGKPLEKIAGKMLIEHVYERVAAAHNLDATYIATDSEDIAAAAHGFGAEVIMTPENVTCGTDRIARAADAVGLSDEDIVVNVQGDQPLVATESIEAVVSPFLAADYDGAFEMATLSYRIRDPREITDPKDVKVVCDAQGFALYFSRATIPWGRDNPEHGEHFKHLGVYAYTKRFVDIFAHLPQGKLEQLEMLEQLRALEYGYRIKVVESAHDSPEVDEPEDLRRIEQLLTG</sequence>
<dbReference type="NCBIfam" id="NF003950">
    <property type="entry name" value="PRK05450.1-3"/>
    <property type="match status" value="1"/>
</dbReference>
<evidence type="ECO:0000313" key="7">
    <source>
        <dbReference type="Proteomes" id="UP000198461"/>
    </source>
</evidence>
<dbReference type="AlphaFoldDB" id="A0A1N6DD61"/>
<proteinExistence type="inferred from homology"/>
<evidence type="ECO:0000256" key="4">
    <source>
        <dbReference type="ARBA" id="ARBA00022985"/>
    </source>
</evidence>
<dbReference type="RefSeq" id="WP_074200406.1">
    <property type="nucleotide sequence ID" value="NZ_FSRE01000001.1"/>
</dbReference>
<name>A0A1N6DD61_9GAMM</name>
<dbReference type="GO" id="GO:0005829">
    <property type="term" value="C:cytosol"/>
    <property type="evidence" value="ECO:0007669"/>
    <property type="project" value="TreeGrafter"/>
</dbReference>
<evidence type="ECO:0000256" key="5">
    <source>
        <dbReference type="HAMAP-Rule" id="MF_00057"/>
    </source>
</evidence>
<dbReference type="CDD" id="cd02517">
    <property type="entry name" value="CMP-KDO-Synthetase"/>
    <property type="match status" value="1"/>
</dbReference>
<dbReference type="HAMAP" id="MF_00057">
    <property type="entry name" value="KdsB"/>
    <property type="match status" value="1"/>
</dbReference>
<dbReference type="GO" id="GO:0033468">
    <property type="term" value="P:CMP-keto-3-deoxy-D-manno-octulosonic acid biosynthetic process"/>
    <property type="evidence" value="ECO:0007669"/>
    <property type="project" value="UniProtKB-UniRule"/>
</dbReference>
<reference evidence="6 7" key="1">
    <citation type="submission" date="2016-11" db="EMBL/GenBank/DDBJ databases">
        <authorList>
            <person name="Jaros S."/>
            <person name="Januszkiewicz K."/>
            <person name="Wedrychowicz H."/>
        </authorList>
    </citation>
    <scope>NUCLEOTIDE SEQUENCE [LARGE SCALE GENOMIC DNA]</scope>
    <source>
        <strain evidence="6 7">DSM 17737</strain>
    </source>
</reference>
<comment type="similarity">
    <text evidence="5">Belongs to the KdsB family.</text>
</comment>
<evidence type="ECO:0000256" key="1">
    <source>
        <dbReference type="ARBA" id="ARBA00004370"/>
    </source>
</evidence>
<dbReference type="InterPro" id="IPR003329">
    <property type="entry name" value="Cytidylyl_trans"/>
</dbReference>
<comment type="catalytic activity">
    <reaction evidence="5">
        <text>3-deoxy-alpha-D-manno-oct-2-ulosonate + CTP = CMP-3-deoxy-beta-D-manno-octulosonate + diphosphate</text>
        <dbReference type="Rhea" id="RHEA:23448"/>
        <dbReference type="ChEBI" id="CHEBI:33019"/>
        <dbReference type="ChEBI" id="CHEBI:37563"/>
        <dbReference type="ChEBI" id="CHEBI:85986"/>
        <dbReference type="ChEBI" id="CHEBI:85987"/>
        <dbReference type="EC" id="2.7.7.38"/>
    </reaction>
</comment>
<protein>
    <recommendedName>
        <fullName evidence="5">3-deoxy-manno-octulosonate cytidylyltransferase</fullName>
        <ecNumber evidence="5">2.7.7.38</ecNumber>
    </recommendedName>
    <alternativeName>
        <fullName evidence="5">CMP-2-keto-3-deoxyoctulosonic acid synthase</fullName>
        <shortName evidence="5">CKS</shortName>
        <shortName evidence="5">CMP-KDO synthase</shortName>
    </alternativeName>
</protein>
<organism evidence="6 7">
    <name type="scientific">Sulfurivirga caldicuralii</name>
    <dbReference type="NCBI Taxonomy" id="364032"/>
    <lineage>
        <taxon>Bacteria</taxon>
        <taxon>Pseudomonadati</taxon>
        <taxon>Pseudomonadota</taxon>
        <taxon>Gammaproteobacteria</taxon>
        <taxon>Thiotrichales</taxon>
        <taxon>Piscirickettsiaceae</taxon>
        <taxon>Sulfurivirga</taxon>
    </lineage>
</organism>
<dbReference type="SUPFAM" id="SSF53448">
    <property type="entry name" value="Nucleotide-diphospho-sugar transferases"/>
    <property type="match status" value="1"/>
</dbReference>
<dbReference type="STRING" id="364032.SAMN05443662_0053"/>
<keyword evidence="5" id="KW-0963">Cytoplasm</keyword>
<dbReference type="Gene3D" id="3.90.550.10">
    <property type="entry name" value="Spore Coat Polysaccharide Biosynthesis Protein SpsA, Chain A"/>
    <property type="match status" value="1"/>
</dbReference>
<comment type="function">
    <text evidence="5">Activates KDO (a required 8-carbon sugar) for incorporation into bacterial lipopolysaccharide in Gram-negative bacteria.</text>
</comment>
<accession>A0A1N6DD61</accession>
<keyword evidence="7" id="KW-1185">Reference proteome</keyword>
<dbReference type="FunFam" id="3.90.550.10:FF:000011">
    <property type="entry name" value="3-deoxy-manno-octulosonate cytidylyltransferase"/>
    <property type="match status" value="1"/>
</dbReference>
<dbReference type="InterPro" id="IPR004528">
    <property type="entry name" value="KdsB"/>
</dbReference>
<gene>
    <name evidence="5" type="primary">kdsB</name>
    <name evidence="6" type="ORF">SAMN05443662_0053</name>
</gene>
<dbReference type="NCBIfam" id="NF003952">
    <property type="entry name" value="PRK05450.1-5"/>
    <property type="match status" value="1"/>
</dbReference>
<evidence type="ECO:0000256" key="2">
    <source>
        <dbReference type="ARBA" id="ARBA00022679"/>
    </source>
</evidence>
<dbReference type="UniPathway" id="UPA00358">
    <property type="reaction ID" value="UER00476"/>
</dbReference>
<dbReference type="GO" id="GO:0009103">
    <property type="term" value="P:lipopolysaccharide biosynthetic process"/>
    <property type="evidence" value="ECO:0007669"/>
    <property type="project" value="UniProtKB-UniRule"/>
</dbReference>
<keyword evidence="4 5" id="KW-0448">Lipopolysaccharide biosynthesis</keyword>
<comment type="subcellular location">
    <subcellularLocation>
        <location evidence="5">Cytoplasm</location>
    </subcellularLocation>
    <subcellularLocation>
        <location evidence="1">Membrane</location>
    </subcellularLocation>
</comment>
<keyword evidence="2 5" id="KW-0808">Transferase</keyword>
<comment type="pathway">
    <text evidence="5">Nucleotide-sugar biosynthesis; CMP-3-deoxy-D-manno-octulosonate biosynthesis; CMP-3-deoxy-D-manno-octulosonate from 3-deoxy-D-manno-octulosonate and CTP: step 1/1.</text>
</comment>
<dbReference type="Pfam" id="PF02348">
    <property type="entry name" value="CTP_transf_3"/>
    <property type="match status" value="1"/>
</dbReference>
<dbReference type="GO" id="GO:0016020">
    <property type="term" value="C:membrane"/>
    <property type="evidence" value="ECO:0007669"/>
    <property type="project" value="UniProtKB-SubCell"/>
</dbReference>
<dbReference type="OrthoDB" id="9815559at2"/>
<dbReference type="NCBIfam" id="TIGR00466">
    <property type="entry name" value="kdsB"/>
    <property type="match status" value="1"/>
</dbReference>